<evidence type="ECO:0000313" key="2">
    <source>
        <dbReference type="EMBL" id="MPM77908.1"/>
    </source>
</evidence>
<evidence type="ECO:0000256" key="1">
    <source>
        <dbReference type="SAM" id="Phobius"/>
    </source>
</evidence>
<feature type="transmembrane region" description="Helical" evidence="1">
    <location>
        <begin position="101"/>
        <end position="120"/>
    </location>
</feature>
<reference evidence="2" key="1">
    <citation type="submission" date="2019-08" db="EMBL/GenBank/DDBJ databases">
        <authorList>
            <person name="Kucharzyk K."/>
            <person name="Murdoch R.W."/>
            <person name="Higgins S."/>
            <person name="Loffler F."/>
        </authorList>
    </citation>
    <scope>NUCLEOTIDE SEQUENCE</scope>
</reference>
<dbReference type="AlphaFoldDB" id="A0A645CLW6"/>
<sequence length="121" mass="13173">MPRLQTLKTNKEPFMRQFQIALLIASNLCSLAVAAWLASGIPKLWNSAVYVGVDPGYQKWIASWLTLAVLVLVISVVRYAVTSFKAVRSGEIARAGFVEGYALPVLTLVGIGAYVALFWGV</sequence>
<organism evidence="2">
    <name type="scientific">bioreactor metagenome</name>
    <dbReference type="NCBI Taxonomy" id="1076179"/>
    <lineage>
        <taxon>unclassified sequences</taxon>
        <taxon>metagenomes</taxon>
        <taxon>ecological metagenomes</taxon>
    </lineage>
</organism>
<feature type="transmembrane region" description="Helical" evidence="1">
    <location>
        <begin position="20"/>
        <end position="41"/>
    </location>
</feature>
<gene>
    <name evidence="2" type="ORF">SDC9_124917</name>
</gene>
<name>A0A645CLW6_9ZZZZ</name>
<comment type="caution">
    <text evidence="2">The sequence shown here is derived from an EMBL/GenBank/DDBJ whole genome shotgun (WGS) entry which is preliminary data.</text>
</comment>
<proteinExistence type="predicted"/>
<keyword evidence="1" id="KW-1133">Transmembrane helix</keyword>
<keyword evidence="1" id="KW-0812">Transmembrane</keyword>
<accession>A0A645CLW6</accession>
<dbReference type="EMBL" id="VSSQ01028266">
    <property type="protein sequence ID" value="MPM77908.1"/>
    <property type="molecule type" value="Genomic_DNA"/>
</dbReference>
<protein>
    <submittedName>
        <fullName evidence="2">Uncharacterized protein</fullName>
    </submittedName>
</protein>
<feature type="transmembrane region" description="Helical" evidence="1">
    <location>
        <begin position="61"/>
        <end position="81"/>
    </location>
</feature>
<keyword evidence="1" id="KW-0472">Membrane</keyword>